<name>A0ABR2P7L9_9ROSI</name>
<organism evidence="2 3">
    <name type="scientific">Hibiscus sabdariffa</name>
    <name type="common">roselle</name>
    <dbReference type="NCBI Taxonomy" id="183260"/>
    <lineage>
        <taxon>Eukaryota</taxon>
        <taxon>Viridiplantae</taxon>
        <taxon>Streptophyta</taxon>
        <taxon>Embryophyta</taxon>
        <taxon>Tracheophyta</taxon>
        <taxon>Spermatophyta</taxon>
        <taxon>Magnoliopsida</taxon>
        <taxon>eudicotyledons</taxon>
        <taxon>Gunneridae</taxon>
        <taxon>Pentapetalae</taxon>
        <taxon>rosids</taxon>
        <taxon>malvids</taxon>
        <taxon>Malvales</taxon>
        <taxon>Malvaceae</taxon>
        <taxon>Malvoideae</taxon>
        <taxon>Hibiscus</taxon>
    </lineage>
</organism>
<reference evidence="2 3" key="1">
    <citation type="journal article" date="2024" name="G3 (Bethesda)">
        <title>Genome assembly of Hibiscus sabdariffa L. provides insights into metabolisms of medicinal natural products.</title>
        <authorList>
            <person name="Kim T."/>
        </authorList>
    </citation>
    <scope>NUCLEOTIDE SEQUENCE [LARGE SCALE GENOMIC DNA]</scope>
    <source>
        <strain evidence="2">TK-2024</strain>
        <tissue evidence="2">Old leaves</tissue>
    </source>
</reference>
<gene>
    <name evidence="2" type="ORF">V6N11_047668</name>
</gene>
<keyword evidence="3" id="KW-1185">Reference proteome</keyword>
<feature type="compositionally biased region" description="Acidic residues" evidence="1">
    <location>
        <begin position="70"/>
        <end position="85"/>
    </location>
</feature>
<comment type="caution">
    <text evidence="2">The sequence shown here is derived from an EMBL/GenBank/DDBJ whole genome shotgun (WGS) entry which is preliminary data.</text>
</comment>
<protein>
    <submittedName>
        <fullName evidence="2">Uncharacterized protein</fullName>
    </submittedName>
</protein>
<dbReference type="Proteomes" id="UP001396334">
    <property type="component" value="Unassembled WGS sequence"/>
</dbReference>
<evidence type="ECO:0000256" key="1">
    <source>
        <dbReference type="SAM" id="MobiDB-lite"/>
    </source>
</evidence>
<feature type="compositionally biased region" description="Basic and acidic residues" evidence="1">
    <location>
        <begin position="86"/>
        <end position="95"/>
    </location>
</feature>
<sequence>MLWSFYVVEMEMRSMAPLSKQRPQQLKYMTVLRDSSASFRRSLLEEAALKAPPPPVLAALGEHLACLEEQEEAVEDEEEEEEEESLRDMSLHSDMDAGFSAQSF</sequence>
<dbReference type="EMBL" id="JBBPBN010000077">
    <property type="protein sequence ID" value="KAK8984445.1"/>
    <property type="molecule type" value="Genomic_DNA"/>
</dbReference>
<accession>A0ABR2P7L9</accession>
<feature type="region of interest" description="Disordered" evidence="1">
    <location>
        <begin position="70"/>
        <end position="104"/>
    </location>
</feature>
<proteinExistence type="predicted"/>
<evidence type="ECO:0000313" key="3">
    <source>
        <dbReference type="Proteomes" id="UP001396334"/>
    </source>
</evidence>
<evidence type="ECO:0000313" key="2">
    <source>
        <dbReference type="EMBL" id="KAK8984445.1"/>
    </source>
</evidence>